<gene>
    <name evidence="1" type="ORF">TeGR_g4623</name>
</gene>
<dbReference type="SUPFAM" id="SSF53474">
    <property type="entry name" value="alpha/beta-Hydrolases"/>
    <property type="match status" value="1"/>
</dbReference>
<accession>A0ABQ6MZG4</accession>
<reference evidence="1 2" key="1">
    <citation type="journal article" date="2023" name="Commun. Biol.">
        <title>Genome analysis of Parmales, the sister group of diatoms, reveals the evolutionary specialization of diatoms from phago-mixotrophs to photoautotrophs.</title>
        <authorList>
            <person name="Ban H."/>
            <person name="Sato S."/>
            <person name="Yoshikawa S."/>
            <person name="Yamada K."/>
            <person name="Nakamura Y."/>
            <person name="Ichinomiya M."/>
            <person name="Sato N."/>
            <person name="Blanc-Mathieu R."/>
            <person name="Endo H."/>
            <person name="Kuwata A."/>
            <person name="Ogata H."/>
        </authorList>
    </citation>
    <scope>NUCLEOTIDE SEQUENCE [LARGE SCALE GENOMIC DNA]</scope>
</reference>
<proteinExistence type="predicted"/>
<evidence type="ECO:0000313" key="2">
    <source>
        <dbReference type="Proteomes" id="UP001165060"/>
    </source>
</evidence>
<dbReference type="EMBL" id="BRYB01003443">
    <property type="protein sequence ID" value="GMI36778.1"/>
    <property type="molecule type" value="Genomic_DNA"/>
</dbReference>
<evidence type="ECO:0000313" key="1">
    <source>
        <dbReference type="EMBL" id="GMI36778.1"/>
    </source>
</evidence>
<organism evidence="1 2">
    <name type="scientific">Tetraparma gracilis</name>
    <dbReference type="NCBI Taxonomy" id="2962635"/>
    <lineage>
        <taxon>Eukaryota</taxon>
        <taxon>Sar</taxon>
        <taxon>Stramenopiles</taxon>
        <taxon>Ochrophyta</taxon>
        <taxon>Bolidophyceae</taxon>
        <taxon>Parmales</taxon>
        <taxon>Triparmaceae</taxon>
        <taxon>Tetraparma</taxon>
    </lineage>
</organism>
<dbReference type="Proteomes" id="UP001165060">
    <property type="component" value="Unassembled WGS sequence"/>
</dbReference>
<dbReference type="InterPro" id="IPR029058">
    <property type="entry name" value="AB_hydrolase_fold"/>
</dbReference>
<comment type="caution">
    <text evidence="1">The sequence shown here is derived from an EMBL/GenBank/DDBJ whole genome shotgun (WGS) entry which is preliminary data.</text>
</comment>
<protein>
    <submittedName>
        <fullName evidence="1">Uncharacterized protein</fullName>
    </submittedName>
</protein>
<feature type="non-terminal residue" evidence="1">
    <location>
        <position position="1"/>
    </location>
</feature>
<dbReference type="Gene3D" id="3.40.50.1820">
    <property type="entry name" value="alpha/beta hydrolase"/>
    <property type="match status" value="1"/>
</dbReference>
<keyword evidence="2" id="KW-1185">Reference proteome</keyword>
<name>A0ABQ6MZG4_9STRA</name>
<sequence>PPPPPPPPQGADITTDAYEPILSKLQEALPFPLWVGVPQTPFDVAAIPFGLSTGISRIRKDMEKQGMPAVDALDFNFFGGHSLGGAMMPDYVNDNSDVADGQVLFGAFLGRKFRTGTTPEGRPQVEYPVSTLTVGGELDGLCRITRITEALYNQITFDADPKTAAEKFPVVVVEGMNHGQFSSGDMPSFVKNNDIQSEVAEDVAHAAVVQDVVNYLTSIVDGSGTSDLVSRVAESDKFVAHVTEALQMEGYEQFLPGCYCEAEDEYGGLQYGTCESSPACNGGVRWTGEYSQRIMAGLDEAEVKGLDITAVDSIHLVTEEKPSCHLPHIHGSDIDNANPGGDKDDEPALCDSPEGCTLELTTVTQHVYENSGEIDIWRAHFGVPWVDTGYLPITANELKTKIKSRQAIWHAAGVSDANYTQTDAAVEAGGEADRCGEINQAAVDWAFEQLPEKAQKRFQESGQQFVIGEDIGTCAAGPCWIWDPLRFKEDDEANTVTVQSVWFGTENHNNYPCGEGKLLPCSAGFHYCKLLSPARALEWMIVDGLKNVLGTNKV</sequence>